<dbReference type="InterPro" id="IPR046956">
    <property type="entry name" value="RLP23-like"/>
</dbReference>
<keyword evidence="6" id="KW-1133">Transmembrane helix</keyword>
<comment type="subcellular location">
    <subcellularLocation>
        <location evidence="1">Membrane</location>
        <topology evidence="1">Single-pass type I membrane protein</topology>
    </subcellularLocation>
</comment>
<feature type="chain" id="PRO_5043440478" description="Leucine-rich repeat-containing N-terminal plant-type domain-containing protein" evidence="9">
    <location>
        <begin position="24"/>
        <end position="146"/>
    </location>
</feature>
<keyword evidence="4 9" id="KW-0732">Signal</keyword>
<evidence type="ECO:0000256" key="4">
    <source>
        <dbReference type="ARBA" id="ARBA00022729"/>
    </source>
</evidence>
<evidence type="ECO:0000313" key="12">
    <source>
        <dbReference type="Proteomes" id="UP001179952"/>
    </source>
</evidence>
<keyword evidence="5" id="KW-0677">Repeat</keyword>
<evidence type="ECO:0000256" key="1">
    <source>
        <dbReference type="ARBA" id="ARBA00004479"/>
    </source>
</evidence>
<reference evidence="11" key="1">
    <citation type="journal article" date="2023" name="Nat. Commun.">
        <title>Diploid and tetraploid genomes of Acorus and the evolution of monocots.</title>
        <authorList>
            <person name="Ma L."/>
            <person name="Liu K.W."/>
            <person name="Li Z."/>
            <person name="Hsiao Y.Y."/>
            <person name="Qi Y."/>
            <person name="Fu T."/>
            <person name="Tang G.D."/>
            <person name="Zhang D."/>
            <person name="Sun W.H."/>
            <person name="Liu D.K."/>
            <person name="Li Y."/>
            <person name="Chen G.Z."/>
            <person name="Liu X.D."/>
            <person name="Liao X.Y."/>
            <person name="Jiang Y.T."/>
            <person name="Yu X."/>
            <person name="Hao Y."/>
            <person name="Huang J."/>
            <person name="Zhao X.W."/>
            <person name="Ke S."/>
            <person name="Chen Y.Y."/>
            <person name="Wu W.L."/>
            <person name="Hsu J.L."/>
            <person name="Lin Y.F."/>
            <person name="Huang M.D."/>
            <person name="Li C.Y."/>
            <person name="Huang L."/>
            <person name="Wang Z.W."/>
            <person name="Zhao X."/>
            <person name="Zhong W.Y."/>
            <person name="Peng D.H."/>
            <person name="Ahmad S."/>
            <person name="Lan S."/>
            <person name="Zhang J.S."/>
            <person name="Tsai W.C."/>
            <person name="Van de Peer Y."/>
            <person name="Liu Z.J."/>
        </authorList>
    </citation>
    <scope>NUCLEOTIDE SEQUENCE</scope>
    <source>
        <strain evidence="11">SCP</strain>
    </source>
</reference>
<keyword evidence="7" id="KW-0472">Membrane</keyword>
<dbReference type="GO" id="GO:0016020">
    <property type="term" value="C:membrane"/>
    <property type="evidence" value="ECO:0007669"/>
    <property type="project" value="UniProtKB-SubCell"/>
</dbReference>
<evidence type="ECO:0000256" key="8">
    <source>
        <dbReference type="ARBA" id="ARBA00023180"/>
    </source>
</evidence>
<evidence type="ECO:0000313" key="11">
    <source>
        <dbReference type="EMBL" id="KAK1257520.1"/>
    </source>
</evidence>
<keyword evidence="3" id="KW-0812">Transmembrane</keyword>
<name>A0AAV9A1R3_ACOGR</name>
<sequence>MGGSCGASVTLLIGCLIICCCWCCVDVNGCVEEERRALLDIKHSLHSVGYDPIMLEDWVVGGGDCCNWTGVECDALSYPYRAVSKIDLSFVRLGFSQKWYPNASLFGQFKELKKLYLDIMALRDGSTHKIFGIYKKFNSCTCAAIT</sequence>
<dbReference type="AlphaFoldDB" id="A0AAV9A1R3"/>
<keyword evidence="2" id="KW-0433">Leucine-rich repeat</keyword>
<dbReference type="Pfam" id="PF08263">
    <property type="entry name" value="LRRNT_2"/>
    <property type="match status" value="1"/>
</dbReference>
<dbReference type="EMBL" id="JAUJYN010000041">
    <property type="protein sequence ID" value="KAK1257520.1"/>
    <property type="molecule type" value="Genomic_DNA"/>
</dbReference>
<organism evidence="11 12">
    <name type="scientific">Acorus gramineus</name>
    <name type="common">Dwarf sweet flag</name>
    <dbReference type="NCBI Taxonomy" id="55184"/>
    <lineage>
        <taxon>Eukaryota</taxon>
        <taxon>Viridiplantae</taxon>
        <taxon>Streptophyta</taxon>
        <taxon>Embryophyta</taxon>
        <taxon>Tracheophyta</taxon>
        <taxon>Spermatophyta</taxon>
        <taxon>Magnoliopsida</taxon>
        <taxon>Liliopsida</taxon>
        <taxon>Acoraceae</taxon>
        <taxon>Acorus</taxon>
    </lineage>
</organism>
<comment type="caution">
    <text evidence="11">The sequence shown here is derived from an EMBL/GenBank/DDBJ whole genome shotgun (WGS) entry which is preliminary data.</text>
</comment>
<keyword evidence="12" id="KW-1185">Reference proteome</keyword>
<dbReference type="Proteomes" id="UP001179952">
    <property type="component" value="Unassembled WGS sequence"/>
</dbReference>
<feature type="signal peptide" evidence="9">
    <location>
        <begin position="1"/>
        <end position="23"/>
    </location>
</feature>
<evidence type="ECO:0000256" key="3">
    <source>
        <dbReference type="ARBA" id="ARBA00022692"/>
    </source>
</evidence>
<proteinExistence type="predicted"/>
<dbReference type="InterPro" id="IPR013210">
    <property type="entry name" value="LRR_N_plant-typ"/>
</dbReference>
<protein>
    <recommendedName>
        <fullName evidence="10">Leucine-rich repeat-containing N-terminal plant-type domain-containing protein</fullName>
    </recommendedName>
</protein>
<dbReference type="PANTHER" id="PTHR48063:SF81">
    <property type="entry name" value="LEUCINE-RICH REPEAT-CONTAINING N-TERMINAL PLANT-TYPE DOMAIN-CONTAINING PROTEIN"/>
    <property type="match status" value="1"/>
</dbReference>
<gene>
    <name evidence="11" type="ORF">QJS04_geneDACA023793</name>
</gene>
<feature type="domain" description="Leucine-rich repeat-containing N-terminal plant-type" evidence="10">
    <location>
        <begin position="32"/>
        <end position="74"/>
    </location>
</feature>
<evidence type="ECO:0000256" key="5">
    <source>
        <dbReference type="ARBA" id="ARBA00022737"/>
    </source>
</evidence>
<evidence type="ECO:0000256" key="7">
    <source>
        <dbReference type="ARBA" id="ARBA00023136"/>
    </source>
</evidence>
<dbReference type="InterPro" id="IPR032675">
    <property type="entry name" value="LRR_dom_sf"/>
</dbReference>
<keyword evidence="8" id="KW-0325">Glycoprotein</keyword>
<accession>A0AAV9A1R3</accession>
<evidence type="ECO:0000256" key="2">
    <source>
        <dbReference type="ARBA" id="ARBA00022614"/>
    </source>
</evidence>
<evidence type="ECO:0000259" key="10">
    <source>
        <dbReference type="Pfam" id="PF08263"/>
    </source>
</evidence>
<evidence type="ECO:0000256" key="6">
    <source>
        <dbReference type="ARBA" id="ARBA00022989"/>
    </source>
</evidence>
<evidence type="ECO:0000256" key="9">
    <source>
        <dbReference type="SAM" id="SignalP"/>
    </source>
</evidence>
<dbReference type="Gene3D" id="3.80.10.10">
    <property type="entry name" value="Ribonuclease Inhibitor"/>
    <property type="match status" value="1"/>
</dbReference>
<reference evidence="11" key="2">
    <citation type="submission" date="2023-06" db="EMBL/GenBank/DDBJ databases">
        <authorList>
            <person name="Ma L."/>
            <person name="Liu K.-W."/>
            <person name="Li Z."/>
            <person name="Hsiao Y.-Y."/>
            <person name="Qi Y."/>
            <person name="Fu T."/>
            <person name="Tang G."/>
            <person name="Zhang D."/>
            <person name="Sun W.-H."/>
            <person name="Liu D.-K."/>
            <person name="Li Y."/>
            <person name="Chen G.-Z."/>
            <person name="Liu X.-D."/>
            <person name="Liao X.-Y."/>
            <person name="Jiang Y.-T."/>
            <person name="Yu X."/>
            <person name="Hao Y."/>
            <person name="Huang J."/>
            <person name="Zhao X.-W."/>
            <person name="Ke S."/>
            <person name="Chen Y.-Y."/>
            <person name="Wu W.-L."/>
            <person name="Hsu J.-L."/>
            <person name="Lin Y.-F."/>
            <person name="Huang M.-D."/>
            <person name="Li C.-Y."/>
            <person name="Huang L."/>
            <person name="Wang Z.-W."/>
            <person name="Zhao X."/>
            <person name="Zhong W.-Y."/>
            <person name="Peng D.-H."/>
            <person name="Ahmad S."/>
            <person name="Lan S."/>
            <person name="Zhang J.-S."/>
            <person name="Tsai W.-C."/>
            <person name="Van De Peer Y."/>
            <person name="Liu Z.-J."/>
        </authorList>
    </citation>
    <scope>NUCLEOTIDE SEQUENCE</scope>
    <source>
        <strain evidence="11">SCP</strain>
        <tissue evidence="11">Leaves</tissue>
    </source>
</reference>
<dbReference type="PANTHER" id="PTHR48063">
    <property type="entry name" value="LRR RECEPTOR-LIKE KINASE"/>
    <property type="match status" value="1"/>
</dbReference>